<dbReference type="EMBL" id="SEOQ01000044">
    <property type="protein sequence ID" value="TFY71594.1"/>
    <property type="molecule type" value="Genomic_DNA"/>
</dbReference>
<evidence type="ECO:0000313" key="3">
    <source>
        <dbReference type="Proteomes" id="UP000298327"/>
    </source>
</evidence>
<evidence type="ECO:0000313" key="2">
    <source>
        <dbReference type="EMBL" id="TFY71594.1"/>
    </source>
</evidence>
<feature type="compositionally biased region" description="Basic and acidic residues" evidence="1">
    <location>
        <begin position="1"/>
        <end position="15"/>
    </location>
</feature>
<gene>
    <name evidence="2" type="ORF">EVG20_g1409</name>
</gene>
<reference evidence="2 3" key="1">
    <citation type="submission" date="2019-02" db="EMBL/GenBank/DDBJ databases">
        <title>Genome sequencing of the rare red list fungi Dentipellis fragilis.</title>
        <authorList>
            <person name="Buettner E."/>
            <person name="Kellner H."/>
        </authorList>
    </citation>
    <scope>NUCLEOTIDE SEQUENCE [LARGE SCALE GENOMIC DNA]</scope>
    <source>
        <strain evidence="2 3">DSM 105465</strain>
    </source>
</reference>
<comment type="caution">
    <text evidence="2">The sequence shown here is derived from an EMBL/GenBank/DDBJ whole genome shotgun (WGS) entry which is preliminary data.</text>
</comment>
<feature type="region of interest" description="Disordered" evidence="1">
    <location>
        <begin position="570"/>
        <end position="591"/>
    </location>
</feature>
<name>A0A4Y9ZAX4_9AGAM</name>
<keyword evidence="3" id="KW-1185">Reference proteome</keyword>
<sequence length="816" mass="85955">MRIREPAESREEASGGRRGVMTKFGSGRLIRRASITLAVQPVPHASTETSTRGVNGLLLYPPHTIRARSKASGPSMPEIFASDGGRTLWYRLETATLFGALKLPSHAARRKNICDILRVTGIIQDLRQTVVAPPTRRDSRQISLSRISPALTLRPARHPSTLPIAMDGWMFEHEHHATPNARSRESALPPSFSLASPSPVGALSHMLRNEIPTSRSGNASLLGHALDMHLHSSSAVGPSLNTVQVPAEQGSGYSYGSAELGRTGLTVPTNDSFLHILLSLKKDNEVLAAENRNLRHLIPDQRVSGLLPGGLPKTEPANSPRSLTSLTSLPPPLPVAKENFPLVTIWTIEQWNEKQPKASGATNLKSGSDIVALGAHKQDDNGLEVEAEEDIAKATKLGVVKRRFHFLQDRNGAVITSLRFSAITDTCRQVWNQLLQFGMAPPTWCRGVTHEANQYYISVITNKFEEFTFCDNNWKLTKFTSICYSSWYRNHGPKDPAKLKLELSPETSLPSRKRVGDTSVIRKSPKKVKLGKTSLNKETGADLADGTLITMKDDTAGDINFFGGITFKPAKAPPKAPAKAPPRPRRVGPRDVTSNINAVAGTVLDIIAGSHAQAPADARAGKGMSAGTGRSIGTGAGAGAGTGTGTGADPGADAAGAGVGAGATAGVDMGAGAGADAGAGAGADAGIDADVDMGAGAGGAGAGVARVGANTGAGAGADMNTGADAGPDADAGNSVAALRTDKTPTARRGLRKPEGVMQISKEITAFNICGLEWKKTHPNGSRTEFKNYWQALTEDKRQEDEKRAQQKIAESAAASA</sequence>
<dbReference type="STRING" id="205917.A0A4Y9ZAX4"/>
<dbReference type="AlphaFoldDB" id="A0A4Y9ZAX4"/>
<feature type="region of interest" description="Disordered" evidence="1">
    <location>
        <begin position="306"/>
        <end position="330"/>
    </location>
</feature>
<feature type="compositionally biased region" description="Low complexity" evidence="1">
    <location>
        <begin position="319"/>
        <end position="328"/>
    </location>
</feature>
<feature type="compositionally biased region" description="Pro residues" evidence="1">
    <location>
        <begin position="571"/>
        <end position="581"/>
    </location>
</feature>
<feature type="region of interest" description="Disordered" evidence="1">
    <location>
        <begin position="796"/>
        <end position="816"/>
    </location>
</feature>
<organism evidence="2 3">
    <name type="scientific">Dentipellis fragilis</name>
    <dbReference type="NCBI Taxonomy" id="205917"/>
    <lineage>
        <taxon>Eukaryota</taxon>
        <taxon>Fungi</taxon>
        <taxon>Dikarya</taxon>
        <taxon>Basidiomycota</taxon>
        <taxon>Agaricomycotina</taxon>
        <taxon>Agaricomycetes</taxon>
        <taxon>Russulales</taxon>
        <taxon>Hericiaceae</taxon>
        <taxon>Dentipellis</taxon>
    </lineage>
</organism>
<feature type="region of interest" description="Disordered" evidence="1">
    <location>
        <begin position="1"/>
        <end position="20"/>
    </location>
</feature>
<protein>
    <submittedName>
        <fullName evidence="2">Uncharacterized protein</fullName>
    </submittedName>
</protein>
<accession>A0A4Y9ZAX4</accession>
<proteinExistence type="predicted"/>
<dbReference type="OrthoDB" id="3235325at2759"/>
<evidence type="ECO:0000256" key="1">
    <source>
        <dbReference type="SAM" id="MobiDB-lite"/>
    </source>
</evidence>
<dbReference type="Proteomes" id="UP000298327">
    <property type="component" value="Unassembled WGS sequence"/>
</dbReference>